<evidence type="ECO:0000313" key="1">
    <source>
        <dbReference type="EMBL" id="MBK1706468.1"/>
    </source>
</evidence>
<reference evidence="1" key="2">
    <citation type="journal article" date="2020" name="Microorganisms">
        <title>Osmotic Adaptation and Compatible Solute Biosynthesis of Phototrophic Bacteria as Revealed from Genome Analyses.</title>
        <authorList>
            <person name="Imhoff J.F."/>
            <person name="Rahn T."/>
            <person name="Kunzel S."/>
            <person name="Keller A."/>
            <person name="Neulinger S.C."/>
        </authorList>
    </citation>
    <scope>NUCLEOTIDE SEQUENCE</scope>
    <source>
        <strain evidence="1">DSM 11080</strain>
    </source>
</reference>
<protein>
    <submittedName>
        <fullName evidence="1">Uncharacterized protein</fullName>
    </submittedName>
</protein>
<proteinExistence type="predicted"/>
<dbReference type="RefSeq" id="WP_200347921.1">
    <property type="nucleotide sequence ID" value="NZ_NRSJ01000042.1"/>
</dbReference>
<keyword evidence="2" id="KW-1185">Reference proteome</keyword>
<comment type="caution">
    <text evidence="1">The sequence shown here is derived from an EMBL/GenBank/DDBJ whole genome shotgun (WGS) entry which is preliminary data.</text>
</comment>
<dbReference type="Proteomes" id="UP001296776">
    <property type="component" value="Unassembled WGS sequence"/>
</dbReference>
<dbReference type="AlphaFoldDB" id="A0AAJ0U768"/>
<dbReference type="PROSITE" id="PS51257">
    <property type="entry name" value="PROKAR_LIPOPROTEIN"/>
    <property type="match status" value="1"/>
</dbReference>
<accession>A0AAJ0U768</accession>
<evidence type="ECO:0000313" key="2">
    <source>
        <dbReference type="Proteomes" id="UP001296776"/>
    </source>
</evidence>
<organism evidence="1 2">
    <name type="scientific">Halochromatium glycolicum</name>
    <dbReference type="NCBI Taxonomy" id="85075"/>
    <lineage>
        <taxon>Bacteria</taxon>
        <taxon>Pseudomonadati</taxon>
        <taxon>Pseudomonadota</taxon>
        <taxon>Gammaproteobacteria</taxon>
        <taxon>Chromatiales</taxon>
        <taxon>Chromatiaceae</taxon>
        <taxon>Halochromatium</taxon>
    </lineage>
</organism>
<sequence length="147" mass="17080">MLLTTARSLRRLHLVVLALVSLMLVLGISGCGSTKVTTAQKSIAYKDRLYNISVVREVRGVREVILPSGEVRDLTTLGDRARRDLFDDYDAVRVRMKVMFDETELVYFDRSVRNRRDLNELERRFTSAMERIRRFTANRRQTQLDLG</sequence>
<name>A0AAJ0U768_9GAMM</name>
<reference evidence="1" key="1">
    <citation type="submission" date="2017-08" db="EMBL/GenBank/DDBJ databases">
        <authorList>
            <person name="Imhoff J.F."/>
            <person name="Rahn T."/>
            <person name="Kuenzel S."/>
            <person name="Neulinger S.C."/>
        </authorList>
    </citation>
    <scope>NUCLEOTIDE SEQUENCE</scope>
    <source>
        <strain evidence="1">DSM 11080</strain>
    </source>
</reference>
<dbReference type="EMBL" id="NRSJ01000042">
    <property type="protein sequence ID" value="MBK1706468.1"/>
    <property type="molecule type" value="Genomic_DNA"/>
</dbReference>
<gene>
    <name evidence="1" type="ORF">CKO40_18415</name>
</gene>